<dbReference type="PANTHER" id="PTHR31814:SF2">
    <property type="entry name" value="PHOSPHOMEVALONATE KINASE"/>
    <property type="match status" value="1"/>
</dbReference>
<organism evidence="9 10">
    <name type="scientific">Virgibacillus massiliensis</name>
    <dbReference type="NCBI Taxonomy" id="1462526"/>
    <lineage>
        <taxon>Bacteria</taxon>
        <taxon>Bacillati</taxon>
        <taxon>Bacillota</taxon>
        <taxon>Bacilli</taxon>
        <taxon>Bacillales</taxon>
        <taxon>Bacillaceae</taxon>
        <taxon>Virgibacillus</taxon>
    </lineage>
</organism>
<dbReference type="Proteomes" id="UP000028875">
    <property type="component" value="Unassembled WGS sequence"/>
</dbReference>
<name>A0A024QGK6_9BACI</name>
<dbReference type="InterPro" id="IPR020568">
    <property type="entry name" value="Ribosomal_Su5_D2-typ_SF"/>
</dbReference>
<dbReference type="eggNOG" id="COG1577">
    <property type="taxonomic scope" value="Bacteria"/>
</dbReference>
<keyword evidence="6" id="KW-0067">ATP-binding</keyword>
<evidence type="ECO:0000259" key="8">
    <source>
        <dbReference type="Pfam" id="PF08544"/>
    </source>
</evidence>
<dbReference type="GO" id="GO:0004631">
    <property type="term" value="F:phosphomevalonate kinase activity"/>
    <property type="evidence" value="ECO:0007669"/>
    <property type="project" value="UniProtKB-EC"/>
</dbReference>
<dbReference type="STRING" id="1462526.BN990_03692"/>
<evidence type="ECO:0000313" key="9">
    <source>
        <dbReference type="EMBL" id="CDQ41330.1"/>
    </source>
</evidence>
<dbReference type="OrthoDB" id="1522677at2"/>
<evidence type="ECO:0000256" key="4">
    <source>
        <dbReference type="ARBA" id="ARBA00022741"/>
    </source>
</evidence>
<dbReference type="Gene3D" id="3.30.70.890">
    <property type="entry name" value="GHMP kinase, C-terminal domain"/>
    <property type="match status" value="1"/>
</dbReference>
<dbReference type="InterPro" id="IPR006204">
    <property type="entry name" value="GHMP_kinase_N_dom"/>
</dbReference>
<keyword evidence="10" id="KW-1185">Reference proteome</keyword>
<dbReference type="RefSeq" id="WP_021290406.1">
    <property type="nucleotide sequence ID" value="NZ_BNER01000009.1"/>
</dbReference>
<dbReference type="AlphaFoldDB" id="A0A024QGK6"/>
<dbReference type="InterPro" id="IPR013750">
    <property type="entry name" value="GHMP_kinase_C_dom"/>
</dbReference>
<dbReference type="PANTHER" id="PTHR31814">
    <property type="match status" value="1"/>
</dbReference>
<dbReference type="InterPro" id="IPR035102">
    <property type="entry name" value="Phosphomevalonate_kinase"/>
</dbReference>
<keyword evidence="4" id="KW-0547">Nucleotide-binding</keyword>
<protein>
    <recommendedName>
        <fullName evidence="2">phosphomevalonate kinase</fullName>
        <ecNumber evidence="2">2.7.4.2</ecNumber>
    </recommendedName>
</protein>
<dbReference type="EC" id="2.7.4.2" evidence="2"/>
<dbReference type="InterPro" id="IPR014721">
    <property type="entry name" value="Ribsml_uS5_D2-typ_fold_subgr"/>
</dbReference>
<dbReference type="PRINTS" id="PR00959">
    <property type="entry name" value="MEVGALKINASE"/>
</dbReference>
<dbReference type="Pfam" id="PF00288">
    <property type="entry name" value="GHMP_kinases_N"/>
    <property type="match status" value="1"/>
</dbReference>
<reference evidence="9 10" key="1">
    <citation type="submission" date="2014-03" db="EMBL/GenBank/DDBJ databases">
        <authorList>
            <person name="Urmite Genomes U."/>
        </authorList>
    </citation>
    <scope>NUCLEOTIDE SEQUENCE [LARGE SCALE GENOMIC DNA]</scope>
    <source>
        <strain evidence="9 10">Vm-5</strain>
    </source>
</reference>
<feature type="domain" description="GHMP kinase C-terminal" evidence="8">
    <location>
        <begin position="269"/>
        <end position="351"/>
    </location>
</feature>
<dbReference type="GO" id="GO:0019287">
    <property type="term" value="P:isopentenyl diphosphate biosynthetic process, mevalonate pathway"/>
    <property type="evidence" value="ECO:0007669"/>
    <property type="project" value="UniProtKB-UniPathway"/>
</dbReference>
<dbReference type="InterPro" id="IPR005917">
    <property type="entry name" value="Pmev_kinase_bact"/>
</dbReference>
<accession>A0A024QGK6</accession>
<keyword evidence="5 9" id="KW-0418">Kinase</keyword>
<dbReference type="UniPathway" id="UPA00057">
    <property type="reaction ID" value="UER00099"/>
</dbReference>
<dbReference type="SUPFAM" id="SSF55060">
    <property type="entry name" value="GHMP Kinase, C-terminal domain"/>
    <property type="match status" value="1"/>
</dbReference>
<dbReference type="GO" id="GO:0005524">
    <property type="term" value="F:ATP binding"/>
    <property type="evidence" value="ECO:0007669"/>
    <property type="project" value="UniProtKB-KW"/>
</dbReference>
<comment type="pathway">
    <text evidence="1">Isoprenoid biosynthesis; isopentenyl diphosphate biosynthesis via mevalonate pathway; isopentenyl diphosphate from (R)-mevalonate: step 2/3.</text>
</comment>
<sequence>MLQQTPMTIKVPGKLMVAGEFAVLQPNNHLVVMAVDRYVYATIQPTETNEISLLDFQLEQLEWEFTNDRVKIDCDDIRTSFVEEAMTIAIKYLKEQRIAIKPFQLTIKSELDDTSGVKYGLGSSAAVVTSVITAILHQSLPYRPSARLIFQLAAISHVVTQGNGSGADVAASSHGGFLNYSSFQADWLRHAYQNALSLTDVVNQNWKYLSLERVQLPENIHMCIGWTGKPASTARLVDEILKLKTDNLSHFNQFLLESEQAVTKILNGMKENDASLFLNGITENRHALAKVGRYANVDIETSLLSKLCDLAEAYGGAGKPSGAGGGDCGIAFMPSKQQADQLIKAWEEVGIKPLSLKANPFGARKVEV</sequence>
<keyword evidence="3" id="KW-0808">Transferase</keyword>
<dbReference type="Gene3D" id="3.30.230.10">
    <property type="match status" value="1"/>
</dbReference>
<gene>
    <name evidence="9" type="ORF">BN990_03692</name>
</gene>
<dbReference type="InterPro" id="IPR036554">
    <property type="entry name" value="GHMP_kinase_C_sf"/>
</dbReference>
<reference evidence="10" key="2">
    <citation type="submission" date="2014-05" db="EMBL/GenBank/DDBJ databases">
        <title>Draft genome sequence of Virgibacillus massiliensis Vm-5.</title>
        <authorList>
            <person name="Khelaifia S."/>
            <person name="Croce O."/>
            <person name="Lagier J.C."/>
            <person name="Raoult D."/>
        </authorList>
    </citation>
    <scope>NUCLEOTIDE SEQUENCE [LARGE SCALE GENOMIC DNA]</scope>
    <source>
        <strain evidence="10">Vm-5</strain>
    </source>
</reference>
<evidence type="ECO:0000313" key="10">
    <source>
        <dbReference type="Proteomes" id="UP000028875"/>
    </source>
</evidence>
<evidence type="ECO:0000256" key="5">
    <source>
        <dbReference type="ARBA" id="ARBA00022777"/>
    </source>
</evidence>
<evidence type="ECO:0000256" key="6">
    <source>
        <dbReference type="ARBA" id="ARBA00022840"/>
    </source>
</evidence>
<evidence type="ECO:0000256" key="3">
    <source>
        <dbReference type="ARBA" id="ARBA00022679"/>
    </source>
</evidence>
<dbReference type="SUPFAM" id="SSF54211">
    <property type="entry name" value="Ribosomal protein S5 domain 2-like"/>
    <property type="match status" value="1"/>
</dbReference>
<evidence type="ECO:0000259" key="7">
    <source>
        <dbReference type="Pfam" id="PF00288"/>
    </source>
</evidence>
<proteinExistence type="predicted"/>
<evidence type="ECO:0000256" key="2">
    <source>
        <dbReference type="ARBA" id="ARBA00012958"/>
    </source>
</evidence>
<dbReference type="Pfam" id="PF08544">
    <property type="entry name" value="GHMP_kinases_C"/>
    <property type="match status" value="1"/>
</dbReference>
<feature type="domain" description="GHMP kinase N-terminal" evidence="7">
    <location>
        <begin position="89"/>
        <end position="176"/>
    </location>
</feature>
<dbReference type="EMBL" id="CCDP010000002">
    <property type="protein sequence ID" value="CDQ41330.1"/>
    <property type="molecule type" value="Genomic_DNA"/>
</dbReference>
<dbReference type="NCBIfam" id="TIGR01220">
    <property type="entry name" value="Pmev_kin_Gr_pos"/>
    <property type="match status" value="1"/>
</dbReference>
<comment type="caution">
    <text evidence="9">The sequence shown here is derived from an EMBL/GenBank/DDBJ whole genome shotgun (WGS) entry which is preliminary data.</text>
</comment>
<evidence type="ECO:0000256" key="1">
    <source>
        <dbReference type="ARBA" id="ARBA00005017"/>
    </source>
</evidence>